<dbReference type="eggNOG" id="ENOG502SDTD">
    <property type="taxonomic scope" value="Eukaryota"/>
</dbReference>
<feature type="region of interest" description="Disordered" evidence="1">
    <location>
        <begin position="210"/>
        <end position="232"/>
    </location>
</feature>
<reference evidence="2 3" key="1">
    <citation type="journal article" date="2014" name="Nat. Commun.">
        <title>Molecular traces of alternative social organization in a termite genome.</title>
        <authorList>
            <person name="Terrapon N."/>
            <person name="Li C."/>
            <person name="Robertson H.M."/>
            <person name="Ji L."/>
            <person name="Meng X."/>
            <person name="Booth W."/>
            <person name="Chen Z."/>
            <person name="Childers C.P."/>
            <person name="Glastad K.M."/>
            <person name="Gokhale K."/>
            <person name="Gowin J."/>
            <person name="Gronenberg W."/>
            <person name="Hermansen R.A."/>
            <person name="Hu H."/>
            <person name="Hunt B.G."/>
            <person name="Huylmans A.K."/>
            <person name="Khalil S.M."/>
            <person name="Mitchell R.D."/>
            <person name="Munoz-Torres M.C."/>
            <person name="Mustard J.A."/>
            <person name="Pan H."/>
            <person name="Reese J.T."/>
            <person name="Scharf M.E."/>
            <person name="Sun F."/>
            <person name="Vogel H."/>
            <person name="Xiao J."/>
            <person name="Yang W."/>
            <person name="Yang Z."/>
            <person name="Yang Z."/>
            <person name="Zhou J."/>
            <person name="Zhu J."/>
            <person name="Brent C.S."/>
            <person name="Elsik C.G."/>
            <person name="Goodisman M.A."/>
            <person name="Liberles D.A."/>
            <person name="Roe R.M."/>
            <person name="Vargo E.L."/>
            <person name="Vilcinskas A."/>
            <person name="Wang J."/>
            <person name="Bornberg-Bauer E."/>
            <person name="Korb J."/>
            <person name="Zhang G."/>
            <person name="Liebig J."/>
        </authorList>
    </citation>
    <scope>NUCLEOTIDE SEQUENCE [LARGE SCALE GENOMIC DNA]</scope>
    <source>
        <tissue evidence="2">Whole organism</tissue>
    </source>
</reference>
<proteinExistence type="predicted"/>
<feature type="compositionally biased region" description="Acidic residues" evidence="1">
    <location>
        <begin position="246"/>
        <end position="264"/>
    </location>
</feature>
<dbReference type="Proteomes" id="UP000027135">
    <property type="component" value="Unassembled WGS sequence"/>
</dbReference>
<feature type="compositionally biased region" description="Basic and acidic residues" evidence="1">
    <location>
        <begin position="436"/>
        <end position="452"/>
    </location>
</feature>
<protein>
    <submittedName>
        <fullName evidence="2">Uncharacterized protein</fullName>
    </submittedName>
</protein>
<name>A0A067RH57_ZOONE</name>
<evidence type="ECO:0000256" key="1">
    <source>
        <dbReference type="SAM" id="MobiDB-lite"/>
    </source>
</evidence>
<feature type="compositionally biased region" description="Basic and acidic residues" evidence="1">
    <location>
        <begin position="504"/>
        <end position="519"/>
    </location>
</feature>
<feature type="region of interest" description="Disordered" evidence="1">
    <location>
        <begin position="297"/>
        <end position="342"/>
    </location>
</feature>
<feature type="compositionally biased region" description="Basic and acidic residues" evidence="1">
    <location>
        <begin position="324"/>
        <end position="335"/>
    </location>
</feature>
<dbReference type="EMBL" id="KK852473">
    <property type="protein sequence ID" value="KDR23146.1"/>
    <property type="molecule type" value="Genomic_DNA"/>
</dbReference>
<evidence type="ECO:0000313" key="2">
    <source>
        <dbReference type="EMBL" id="KDR23146.1"/>
    </source>
</evidence>
<sequence length="639" mass="71256">MFAPSMLPQVWSLPALVLWAGVAEEFLLPILLSLCDGNFTAWVANIYTCRDRRVADLARQHQGLDGKFRVFGTQSQHQAEIQGSSRPQSQHQHQHQHLQQEPAKFPITNGSLFTSVDGRLPIIHNYRRAKGVRTRGAVPSYNINVGRPGAQTRRNELLQTLINFSSASTENQHSDIFKRRICTNDDICKLSRNFSEFEVYLPTEMDSVEKKDTDQVGKNSTQQSGSGNLLTDFGIGNLNSHLPSSDCEDDLNSEDLNDDDDDDEPICAALSSRSCCSATTAANDDFEFFQHEQKTSRFEGAEKDFTREPQSEEGNRGQSLLSGHQRETLGHEDNARQSYGRADENSEVLKLVLPLIQSYQNSNNTTRSGENRPRCQNASDILKAVIQNELGNNKCDVFLKNSGDGTSESKRKISNSCNHQTESNFESTCVQDLESEDKKGAAPLGSRHEHLNSRIPHVGKVTRKQRAEKGNILPGSLSLNNLDQLLLEEDDEDLVARSGVSPQEKTRNESRTDSSDEREVVLELPLKSESVLSLYQLHLDREPPVITASYKEAVTRPFCKQIRGNDGVSARPTPLLRRSGHQIPPARRLCRQKLPAPVLSFESLTTALSCAAVSYLDNGDLCRHGSVPDLKRVFVSDYI</sequence>
<feature type="compositionally biased region" description="Basic and acidic residues" evidence="1">
    <location>
        <begin position="297"/>
        <end position="315"/>
    </location>
</feature>
<feature type="region of interest" description="Disordered" evidence="1">
    <location>
        <begin position="493"/>
        <end position="519"/>
    </location>
</feature>
<accession>A0A067RH57</accession>
<gene>
    <name evidence="2" type="ORF">L798_15228</name>
</gene>
<dbReference type="AlphaFoldDB" id="A0A067RH57"/>
<feature type="compositionally biased region" description="Polar residues" evidence="1">
    <location>
        <begin position="76"/>
        <end position="87"/>
    </location>
</feature>
<evidence type="ECO:0000313" key="3">
    <source>
        <dbReference type="Proteomes" id="UP000027135"/>
    </source>
</evidence>
<feature type="region of interest" description="Disordered" evidence="1">
    <location>
        <begin position="244"/>
        <end position="264"/>
    </location>
</feature>
<dbReference type="InParanoid" id="A0A067RH57"/>
<feature type="region of interest" description="Disordered" evidence="1">
    <location>
        <begin position="435"/>
        <end position="474"/>
    </location>
</feature>
<keyword evidence="3" id="KW-1185">Reference proteome</keyword>
<organism evidence="2 3">
    <name type="scientific">Zootermopsis nevadensis</name>
    <name type="common">Dampwood termite</name>
    <dbReference type="NCBI Taxonomy" id="136037"/>
    <lineage>
        <taxon>Eukaryota</taxon>
        <taxon>Metazoa</taxon>
        <taxon>Ecdysozoa</taxon>
        <taxon>Arthropoda</taxon>
        <taxon>Hexapoda</taxon>
        <taxon>Insecta</taxon>
        <taxon>Pterygota</taxon>
        <taxon>Neoptera</taxon>
        <taxon>Polyneoptera</taxon>
        <taxon>Dictyoptera</taxon>
        <taxon>Blattodea</taxon>
        <taxon>Blattoidea</taxon>
        <taxon>Termitoidae</taxon>
        <taxon>Termopsidae</taxon>
        <taxon>Zootermopsis</taxon>
    </lineage>
</organism>
<feature type="compositionally biased region" description="Polar residues" evidence="1">
    <location>
        <begin position="216"/>
        <end position="229"/>
    </location>
</feature>
<feature type="region of interest" description="Disordered" evidence="1">
    <location>
        <begin position="76"/>
        <end position="101"/>
    </location>
</feature>